<dbReference type="InterPro" id="IPR010773">
    <property type="entry name" value="Mycophage_PG1_Gp7"/>
</dbReference>
<name>A0A0Q3TLU4_9BACI</name>
<sequence>MINSWLVLFLFSLAAFRLTRLLVYDKITAFIRSPFHEEVDETDENGTTVTYIKIKGSGLRSWIGELLSCYWCTGVWCSAFIYILWLIVPAIAQPLIILLAIAGLAGIFEAVLTKFMD</sequence>
<organism evidence="2 3">
    <name type="scientific">Heyndrickxia shackletonii</name>
    <dbReference type="NCBI Taxonomy" id="157838"/>
    <lineage>
        <taxon>Bacteria</taxon>
        <taxon>Bacillati</taxon>
        <taxon>Bacillota</taxon>
        <taxon>Bacilli</taxon>
        <taxon>Bacillales</taxon>
        <taxon>Bacillaceae</taxon>
        <taxon>Heyndrickxia</taxon>
    </lineage>
</organism>
<reference evidence="2 3" key="1">
    <citation type="submission" date="2015-09" db="EMBL/GenBank/DDBJ databases">
        <title>Genome sequencing project for genomic taxonomy and phylogenomics of Bacillus-like bacteria.</title>
        <authorList>
            <person name="Liu B."/>
            <person name="Wang J."/>
            <person name="Zhu Y."/>
            <person name="Liu G."/>
            <person name="Chen Q."/>
            <person name="Chen Z."/>
            <person name="Lan J."/>
            <person name="Che J."/>
            <person name="Ge C."/>
            <person name="Shi H."/>
            <person name="Pan Z."/>
            <person name="Liu X."/>
        </authorList>
    </citation>
    <scope>NUCLEOTIDE SEQUENCE [LARGE SCALE GENOMIC DNA]</scope>
    <source>
        <strain evidence="2 3">LMG 18435</strain>
    </source>
</reference>
<proteinExistence type="predicted"/>
<dbReference type="Pfam" id="PF07098">
    <property type="entry name" value="DUF1360"/>
    <property type="match status" value="1"/>
</dbReference>
<evidence type="ECO:0000313" key="3">
    <source>
        <dbReference type="Proteomes" id="UP000051888"/>
    </source>
</evidence>
<evidence type="ECO:0000313" key="2">
    <source>
        <dbReference type="EMBL" id="KQL54966.1"/>
    </source>
</evidence>
<dbReference type="Proteomes" id="UP000051888">
    <property type="component" value="Unassembled WGS sequence"/>
</dbReference>
<dbReference type="STRING" id="157838.AN964_16625"/>
<protein>
    <submittedName>
        <fullName evidence="2">Sporulation protein</fullName>
    </submittedName>
</protein>
<dbReference type="OrthoDB" id="4722315at2"/>
<dbReference type="RefSeq" id="WP_055740762.1">
    <property type="nucleotide sequence ID" value="NZ_JAAIWL010000032.1"/>
</dbReference>
<dbReference type="PATRIC" id="fig|157838.3.peg.3679"/>
<feature type="transmembrane region" description="Helical" evidence="1">
    <location>
        <begin position="91"/>
        <end position="112"/>
    </location>
</feature>
<comment type="caution">
    <text evidence="2">The sequence shown here is derived from an EMBL/GenBank/DDBJ whole genome shotgun (WGS) entry which is preliminary data.</text>
</comment>
<dbReference type="AlphaFoldDB" id="A0A0Q3TLU4"/>
<evidence type="ECO:0000256" key="1">
    <source>
        <dbReference type="SAM" id="Phobius"/>
    </source>
</evidence>
<keyword evidence="1" id="KW-0472">Membrane</keyword>
<keyword evidence="1" id="KW-1133">Transmembrane helix</keyword>
<feature type="transmembrane region" description="Helical" evidence="1">
    <location>
        <begin position="6"/>
        <end position="23"/>
    </location>
</feature>
<gene>
    <name evidence="2" type="ORF">AN964_16625</name>
</gene>
<accession>A0A0Q3TLU4</accession>
<keyword evidence="3" id="KW-1185">Reference proteome</keyword>
<dbReference type="EMBL" id="LJJC01000004">
    <property type="protein sequence ID" value="KQL54966.1"/>
    <property type="molecule type" value="Genomic_DNA"/>
</dbReference>
<keyword evidence="1" id="KW-0812">Transmembrane</keyword>
<feature type="transmembrane region" description="Helical" evidence="1">
    <location>
        <begin position="62"/>
        <end position="85"/>
    </location>
</feature>